<dbReference type="GO" id="GO:0015996">
    <property type="term" value="P:chlorophyll catabolic process"/>
    <property type="evidence" value="ECO:0007669"/>
    <property type="project" value="TreeGrafter"/>
</dbReference>
<proteinExistence type="predicted"/>
<evidence type="ECO:0000313" key="2">
    <source>
        <dbReference type="Proteomes" id="UP000287233"/>
    </source>
</evidence>
<dbReference type="AlphaFoldDB" id="A0A410FVE9"/>
<gene>
    <name evidence="1" type="ORF">BIP78_1280</name>
</gene>
<sequence>MRTSAVVVALIVGLGALGAEQPLPGPFPTRVAEFGLVDPSRGRRVEVVLVAPEGHGPFPFVAFSPGFLLSGREYQSTAVLLASHGIAVALLTYDVTLFTADHRLLAGDLRFVLGALPPAAAERGVSLDPEQIALAGHSLGGKLSFLVAAEVPTVRAVAGLDPVDGGAPGTDDPIRFPRAADRMAEITAPKLLLGAERGGEARFGMPCAPRDANYARLFERAISSAVEVTQLGAGHMDYLDNPNCGFACAVCIPGADPTRTRTSAQSYLVLFFRAYLLGEPQAAEALARQLAVDEAARYIEVRGAVHREP</sequence>
<dbReference type="EMBL" id="CP034928">
    <property type="protein sequence ID" value="QAA77046.1"/>
    <property type="molecule type" value="Genomic_DNA"/>
</dbReference>
<dbReference type="Proteomes" id="UP000287233">
    <property type="component" value="Chromosome"/>
</dbReference>
<dbReference type="SUPFAM" id="SSF53474">
    <property type="entry name" value="alpha/beta-Hydrolases"/>
    <property type="match status" value="1"/>
</dbReference>
<dbReference type="Gene3D" id="3.40.50.1820">
    <property type="entry name" value="alpha/beta hydrolase"/>
    <property type="match status" value="1"/>
</dbReference>
<accession>A0A410FVE9</accession>
<dbReference type="InterPro" id="IPR029058">
    <property type="entry name" value="AB_hydrolase_fold"/>
</dbReference>
<name>A0A410FVE9_BIPS1</name>
<dbReference type="GO" id="GO:0047746">
    <property type="term" value="F:chlorophyllase activity"/>
    <property type="evidence" value="ECO:0007669"/>
    <property type="project" value="TreeGrafter"/>
</dbReference>
<organism evidence="1 2">
    <name type="scientific">Bipolaricaulis sibiricus</name>
    <dbReference type="NCBI Taxonomy" id="2501609"/>
    <lineage>
        <taxon>Bacteria</taxon>
        <taxon>Candidatus Bipolaricaulota</taxon>
        <taxon>Candidatus Bipolaricaulia</taxon>
        <taxon>Candidatus Bipolaricaulales</taxon>
        <taxon>Candidatus Bipolaricaulaceae</taxon>
        <taxon>Candidatus Bipolaricaulis</taxon>
    </lineage>
</organism>
<dbReference type="InterPro" id="IPR017395">
    <property type="entry name" value="Chlorophyllase-like"/>
</dbReference>
<dbReference type="PANTHER" id="PTHR33428">
    <property type="entry name" value="CHLOROPHYLLASE-2, CHLOROPLASTIC"/>
    <property type="match status" value="1"/>
</dbReference>
<dbReference type="PANTHER" id="PTHR33428:SF2">
    <property type="entry name" value="CHLOROPHYLLASE-2"/>
    <property type="match status" value="1"/>
</dbReference>
<dbReference type="KEGG" id="bih:BIP78_1280"/>
<evidence type="ECO:0000313" key="1">
    <source>
        <dbReference type="EMBL" id="QAA77046.1"/>
    </source>
</evidence>
<dbReference type="Pfam" id="PF07224">
    <property type="entry name" value="Chlorophyllase"/>
    <property type="match status" value="1"/>
</dbReference>
<protein>
    <submittedName>
        <fullName evidence="1">Uncharacterized protein</fullName>
    </submittedName>
</protein>
<reference evidence="2" key="1">
    <citation type="submission" date="2018-12" db="EMBL/GenBank/DDBJ databases">
        <title>Complete genome sequence of an uncultured bacterium of the candidate phylum Bipolaricaulota.</title>
        <authorList>
            <person name="Kadnikov V.V."/>
            <person name="Mardanov A.V."/>
            <person name="Beletsky A.V."/>
            <person name="Frank Y.A."/>
            <person name="Karnachuk O.V."/>
            <person name="Ravin N.V."/>
        </authorList>
    </citation>
    <scope>NUCLEOTIDE SEQUENCE [LARGE SCALE GENOMIC DNA]</scope>
</reference>